<dbReference type="Proteomes" id="UP000822688">
    <property type="component" value="Chromosome 6"/>
</dbReference>
<reference evidence="2 3" key="1">
    <citation type="submission" date="2020-06" db="EMBL/GenBank/DDBJ databases">
        <title>WGS assembly of Ceratodon purpureus strain R40.</title>
        <authorList>
            <person name="Carey S.B."/>
            <person name="Jenkins J."/>
            <person name="Shu S."/>
            <person name="Lovell J.T."/>
            <person name="Sreedasyam A."/>
            <person name="Maumus F."/>
            <person name="Tiley G.P."/>
            <person name="Fernandez-Pozo N."/>
            <person name="Barry K."/>
            <person name="Chen C."/>
            <person name="Wang M."/>
            <person name="Lipzen A."/>
            <person name="Daum C."/>
            <person name="Saski C.A."/>
            <person name="Payton A.C."/>
            <person name="Mcbreen J.C."/>
            <person name="Conrad R.E."/>
            <person name="Kollar L.M."/>
            <person name="Olsson S."/>
            <person name="Huttunen S."/>
            <person name="Landis J.B."/>
            <person name="Wickett N.J."/>
            <person name="Johnson M.G."/>
            <person name="Rensing S.A."/>
            <person name="Grimwood J."/>
            <person name="Schmutz J."/>
            <person name="Mcdaniel S.F."/>
        </authorList>
    </citation>
    <scope>NUCLEOTIDE SEQUENCE [LARGE SCALE GENOMIC DNA]</scope>
    <source>
        <strain evidence="2 3">R40</strain>
    </source>
</reference>
<keyword evidence="1" id="KW-0812">Transmembrane</keyword>
<evidence type="ECO:0000313" key="3">
    <source>
        <dbReference type="Proteomes" id="UP000822688"/>
    </source>
</evidence>
<evidence type="ECO:0000256" key="1">
    <source>
        <dbReference type="SAM" id="Phobius"/>
    </source>
</evidence>
<name>A0A8T0HDY5_CERPU</name>
<keyword evidence="3" id="KW-1185">Reference proteome</keyword>
<feature type="transmembrane region" description="Helical" evidence="1">
    <location>
        <begin position="39"/>
        <end position="59"/>
    </location>
</feature>
<keyword evidence="1" id="KW-0472">Membrane</keyword>
<keyword evidence="1" id="KW-1133">Transmembrane helix</keyword>
<evidence type="ECO:0000313" key="2">
    <source>
        <dbReference type="EMBL" id="KAG0570016.1"/>
    </source>
</evidence>
<dbReference type="EMBL" id="CM026427">
    <property type="protein sequence ID" value="KAG0570016.1"/>
    <property type="molecule type" value="Genomic_DNA"/>
</dbReference>
<protein>
    <submittedName>
        <fullName evidence="2">Uncharacterized protein</fullName>
    </submittedName>
</protein>
<organism evidence="2 3">
    <name type="scientific">Ceratodon purpureus</name>
    <name type="common">Fire moss</name>
    <name type="synonym">Dicranum purpureum</name>
    <dbReference type="NCBI Taxonomy" id="3225"/>
    <lineage>
        <taxon>Eukaryota</taxon>
        <taxon>Viridiplantae</taxon>
        <taxon>Streptophyta</taxon>
        <taxon>Embryophyta</taxon>
        <taxon>Bryophyta</taxon>
        <taxon>Bryophytina</taxon>
        <taxon>Bryopsida</taxon>
        <taxon>Dicranidae</taxon>
        <taxon>Pseudoditrichales</taxon>
        <taxon>Ditrichaceae</taxon>
        <taxon>Ceratodon</taxon>
    </lineage>
</organism>
<gene>
    <name evidence="2" type="ORF">KC19_6G132900</name>
</gene>
<sequence>MQHRASPANQQFSTLVGTNLSQTSTCDQHNVPYYYNCTYVFLLWLLLHFNQFIIACPMWPFASSPIRFIVPVVHHPGIPILGFWEWLNNIFFLTQLVKF</sequence>
<comment type="caution">
    <text evidence="2">The sequence shown here is derived from an EMBL/GenBank/DDBJ whole genome shotgun (WGS) entry which is preliminary data.</text>
</comment>
<dbReference type="AlphaFoldDB" id="A0A8T0HDY5"/>
<proteinExistence type="predicted"/>
<accession>A0A8T0HDY5</accession>